<dbReference type="EMBL" id="LIST01000002">
    <property type="protein sequence ID" value="KOX97306.1"/>
    <property type="molecule type" value="Genomic_DNA"/>
</dbReference>
<dbReference type="CDD" id="cd00056">
    <property type="entry name" value="ENDO3c"/>
    <property type="match status" value="1"/>
</dbReference>
<keyword evidence="3" id="KW-0227">DNA damage</keyword>
<dbReference type="Proteomes" id="UP000037747">
    <property type="component" value="Unassembled WGS sequence"/>
</dbReference>
<evidence type="ECO:0000256" key="8">
    <source>
        <dbReference type="ARBA" id="ARBA00023295"/>
    </source>
</evidence>
<dbReference type="AlphaFoldDB" id="A0A0N0UAT4"/>
<evidence type="ECO:0000256" key="5">
    <source>
        <dbReference type="ARBA" id="ARBA00023204"/>
    </source>
</evidence>
<gene>
    <name evidence="11" type="ORF">AMR74_07755</name>
</gene>
<name>A0A0N0UAT4_9EURY</name>
<protein>
    <recommendedName>
        <fullName evidence="2">DNA-(apurinic or apyrimidinic site) lyase</fullName>
        <ecNumber evidence="2">4.2.99.18</ecNumber>
    </recommendedName>
</protein>
<dbReference type="GO" id="GO:0006289">
    <property type="term" value="P:nucleotide-excision repair"/>
    <property type="evidence" value="ECO:0007669"/>
    <property type="project" value="InterPro"/>
</dbReference>
<dbReference type="GO" id="GO:0006284">
    <property type="term" value="P:base-excision repair"/>
    <property type="evidence" value="ECO:0007669"/>
    <property type="project" value="InterPro"/>
</dbReference>
<evidence type="ECO:0000256" key="3">
    <source>
        <dbReference type="ARBA" id="ARBA00022763"/>
    </source>
</evidence>
<keyword evidence="4" id="KW-0378">Hydrolase</keyword>
<dbReference type="GO" id="GO:0003684">
    <property type="term" value="F:damaged DNA binding"/>
    <property type="evidence" value="ECO:0007669"/>
    <property type="project" value="InterPro"/>
</dbReference>
<proteinExistence type="inferred from homology"/>
<evidence type="ECO:0000259" key="10">
    <source>
        <dbReference type="SMART" id="SM00478"/>
    </source>
</evidence>
<evidence type="ECO:0000256" key="4">
    <source>
        <dbReference type="ARBA" id="ARBA00022801"/>
    </source>
</evidence>
<evidence type="ECO:0000256" key="7">
    <source>
        <dbReference type="ARBA" id="ARBA00023268"/>
    </source>
</evidence>
<evidence type="ECO:0000256" key="2">
    <source>
        <dbReference type="ARBA" id="ARBA00012720"/>
    </source>
</evidence>
<keyword evidence="7" id="KW-0511">Multifunctional enzyme</keyword>
<dbReference type="Gene3D" id="1.10.1670.10">
    <property type="entry name" value="Helix-hairpin-Helix base-excision DNA repair enzymes (C-terminal)"/>
    <property type="match status" value="1"/>
</dbReference>
<reference evidence="11 12" key="1">
    <citation type="submission" date="2015-08" db="EMBL/GenBank/DDBJ databases">
        <title>Genomes of Isolates from Cabo Rojo, PR.</title>
        <authorList>
            <person name="Sanchez-Nieves R.L."/>
            <person name="Montalvo-Rodriguez R."/>
        </authorList>
    </citation>
    <scope>NUCLEOTIDE SEQUENCE [LARGE SCALE GENOMIC DNA]</scope>
    <source>
        <strain evidence="11 12">5</strain>
    </source>
</reference>
<organism evidence="11 12">
    <name type="scientific">Halorubrum tropicale</name>
    <dbReference type="NCBI Taxonomy" id="1765655"/>
    <lineage>
        <taxon>Archaea</taxon>
        <taxon>Methanobacteriati</taxon>
        <taxon>Methanobacteriota</taxon>
        <taxon>Stenosarchaea group</taxon>
        <taxon>Halobacteria</taxon>
        <taxon>Halobacteriales</taxon>
        <taxon>Haloferacaceae</taxon>
        <taxon>Halorubrum</taxon>
    </lineage>
</organism>
<keyword evidence="12" id="KW-1185">Reference proteome</keyword>
<keyword evidence="8" id="KW-0326">Glycosidase</keyword>
<dbReference type="PANTHER" id="PTHR10242:SF2">
    <property type="entry name" value="N-GLYCOSYLASE_DNA LYASE"/>
    <property type="match status" value="1"/>
</dbReference>
<evidence type="ECO:0000313" key="12">
    <source>
        <dbReference type="Proteomes" id="UP000037747"/>
    </source>
</evidence>
<dbReference type="SMART" id="SM00478">
    <property type="entry name" value="ENDO3c"/>
    <property type="match status" value="1"/>
</dbReference>
<dbReference type="InterPro" id="IPR003265">
    <property type="entry name" value="HhH-GPD_domain"/>
</dbReference>
<dbReference type="InterPro" id="IPR012904">
    <property type="entry name" value="OGG_N"/>
</dbReference>
<dbReference type="PANTHER" id="PTHR10242">
    <property type="entry name" value="8-OXOGUANINE DNA GLYCOSYLASE"/>
    <property type="match status" value="1"/>
</dbReference>
<dbReference type="SUPFAM" id="SSF55945">
    <property type="entry name" value="TATA-box binding protein-like"/>
    <property type="match status" value="1"/>
</dbReference>
<evidence type="ECO:0000256" key="9">
    <source>
        <dbReference type="ARBA" id="ARBA00044632"/>
    </source>
</evidence>
<feature type="domain" description="HhH-GPD" evidence="10">
    <location>
        <begin position="140"/>
        <end position="304"/>
    </location>
</feature>
<dbReference type="InterPro" id="IPR023170">
    <property type="entry name" value="HhH_base_excis_C"/>
</dbReference>
<dbReference type="RefSeq" id="WP_053771479.1">
    <property type="nucleotide sequence ID" value="NZ_LIST01000002.1"/>
</dbReference>
<dbReference type="OrthoDB" id="14922at2157"/>
<dbReference type="InterPro" id="IPR052054">
    <property type="entry name" value="Oxidative_DNA_repair_enzyme"/>
</dbReference>
<dbReference type="Gene3D" id="1.10.340.30">
    <property type="entry name" value="Hypothetical protein, domain 2"/>
    <property type="match status" value="1"/>
</dbReference>
<accession>A0A0N0UAT4</accession>
<dbReference type="PATRIC" id="fig|1705389.3.peg.3547"/>
<comment type="catalytic activity">
    <reaction evidence="9">
        <text>2'-deoxyribonucleotide-(2'-deoxyribose 5'-phosphate)-2'-deoxyribonucleotide-DNA = a 3'-end 2'-deoxyribonucleotide-(2,3-dehydro-2,3-deoxyribose 5'-phosphate)-DNA + a 5'-end 5'-phospho-2'-deoxyribonucleoside-DNA + H(+)</text>
        <dbReference type="Rhea" id="RHEA:66592"/>
        <dbReference type="Rhea" id="RHEA-COMP:13180"/>
        <dbReference type="Rhea" id="RHEA-COMP:16897"/>
        <dbReference type="Rhea" id="RHEA-COMP:17067"/>
        <dbReference type="ChEBI" id="CHEBI:15378"/>
        <dbReference type="ChEBI" id="CHEBI:136412"/>
        <dbReference type="ChEBI" id="CHEBI:157695"/>
        <dbReference type="ChEBI" id="CHEBI:167181"/>
        <dbReference type="EC" id="4.2.99.18"/>
    </reaction>
</comment>
<keyword evidence="6" id="KW-0456">Lyase</keyword>
<dbReference type="Pfam" id="PF00730">
    <property type="entry name" value="HhH-GPD"/>
    <property type="match status" value="1"/>
</dbReference>
<sequence>MERGAIDVGDLAGPFDLQATLESGQSYLWNRADGETYDELHAHGGDAWYETVVDPIPGVTEERVAVRVRQEGGVHDGRLRWEASTDAEPLLTHLLRLDDDLDAILDATPDLPLLERAYDAYEGMRLTRDPVFPCLISFICSAQMRVARIHGMQRRLRETYGDAVALGDETYRAFPTPDQLAARTEEELRDLSLGYRAPYVQRTAEMVASGEADPLAAADLPYEEARESLTRFVGVGNKVADCVLLFSLGFLEAVPLDTWIRTTIEEYYPDCDRGSYAATSRAIRERFGGEFAGYAQTYVFYYLRAGGE</sequence>
<dbReference type="STRING" id="1765655.AMR74_07755"/>
<dbReference type="GO" id="GO:0140078">
    <property type="term" value="F:class I DNA-(apurinic or apyrimidinic site) endonuclease activity"/>
    <property type="evidence" value="ECO:0007669"/>
    <property type="project" value="UniProtKB-EC"/>
</dbReference>
<dbReference type="InterPro" id="IPR011257">
    <property type="entry name" value="DNA_glycosylase"/>
</dbReference>
<evidence type="ECO:0000256" key="1">
    <source>
        <dbReference type="ARBA" id="ARBA00010679"/>
    </source>
</evidence>
<evidence type="ECO:0000256" key="6">
    <source>
        <dbReference type="ARBA" id="ARBA00023239"/>
    </source>
</evidence>
<dbReference type="EC" id="4.2.99.18" evidence="2"/>
<comment type="similarity">
    <text evidence="1">Belongs to the type-1 OGG1 family.</text>
</comment>
<dbReference type="SUPFAM" id="SSF48150">
    <property type="entry name" value="DNA-glycosylase"/>
    <property type="match status" value="1"/>
</dbReference>
<keyword evidence="5" id="KW-0234">DNA repair</keyword>
<dbReference type="Pfam" id="PF07934">
    <property type="entry name" value="OGG_N"/>
    <property type="match status" value="1"/>
</dbReference>
<comment type="caution">
    <text evidence="11">The sequence shown here is derived from an EMBL/GenBank/DDBJ whole genome shotgun (WGS) entry which is preliminary data.</text>
</comment>
<evidence type="ECO:0000313" key="11">
    <source>
        <dbReference type="EMBL" id="KOX97306.1"/>
    </source>
</evidence>
<dbReference type="GO" id="GO:0008534">
    <property type="term" value="F:oxidized purine nucleobase lesion DNA N-glycosylase activity"/>
    <property type="evidence" value="ECO:0007669"/>
    <property type="project" value="InterPro"/>
</dbReference>